<evidence type="ECO:0000313" key="2">
    <source>
        <dbReference type="EMBL" id="GAA0961420.1"/>
    </source>
</evidence>
<dbReference type="InterPro" id="IPR003812">
    <property type="entry name" value="Fido"/>
</dbReference>
<comment type="caution">
    <text evidence="2">The sequence shown here is derived from an EMBL/GenBank/DDBJ whole genome shotgun (WGS) entry which is preliminary data.</text>
</comment>
<name>A0ABN1RQ01_9ACTN</name>
<evidence type="ECO:0000313" key="3">
    <source>
        <dbReference type="Proteomes" id="UP001500542"/>
    </source>
</evidence>
<dbReference type="Pfam" id="PF02661">
    <property type="entry name" value="Fic"/>
    <property type="match status" value="1"/>
</dbReference>
<dbReference type="InterPro" id="IPR040198">
    <property type="entry name" value="Fido_containing"/>
</dbReference>
<accession>A0ABN1RQ01</accession>
<organism evidence="2 3">
    <name type="scientific">Kribbella koreensis</name>
    <dbReference type="NCBI Taxonomy" id="57909"/>
    <lineage>
        <taxon>Bacteria</taxon>
        <taxon>Bacillati</taxon>
        <taxon>Actinomycetota</taxon>
        <taxon>Actinomycetes</taxon>
        <taxon>Propionibacteriales</taxon>
        <taxon>Kribbellaceae</taxon>
        <taxon>Kribbella</taxon>
    </lineage>
</organism>
<dbReference type="InterPro" id="IPR036597">
    <property type="entry name" value="Fido-like_dom_sf"/>
</dbReference>
<evidence type="ECO:0000259" key="1">
    <source>
        <dbReference type="PROSITE" id="PS51459"/>
    </source>
</evidence>
<feature type="domain" description="Fido" evidence="1">
    <location>
        <begin position="324"/>
        <end position="460"/>
    </location>
</feature>
<dbReference type="PROSITE" id="PS51459">
    <property type="entry name" value="FIDO"/>
    <property type="match status" value="1"/>
</dbReference>
<sequence>MNVAQTAHPAGHLEFATESTRSRLSRWHKSGRAIRLAPGLYAIDATLPPEKVAYQHRFAIAAHLWPGAVLCDRTALSGGEPVDGWLFLCHPDPQRRADLTVPGLTFSVRIGPGHLPGDMAMPSGLFLSGRARVLIENAETRGRPREGKPARQAGIATVEDQMDEQARVGGAGRVRALLQQLDVISGHFNDRSVEAVRSRLAALIGTRAETEFKSAKFAARLEGQPYDEHRLQLLGRLVDYLHTVPPVPRPALGGTQQWQWLPFFESYFSNFIEGTQFGVEEARRIAIDGDVPVARPQDAHDVAATYRIASDPELSAEVPMSGEKLLDLLVERHATLMAAREDKRPGQFKEQQNYAGGYAFVAPEMVLGTLRRGFDAISSVIDPFQRAVAIMLLLTEVHPFDDGNGRIARLFANAELSTAGQIRIVIPTVFRNNYLAGLVGVSNGAGDGQTLHSVLDFAQRWTATVDWCTYEAADTELREGNAYMDSAVAESSGIRLRLRS</sequence>
<dbReference type="EMBL" id="BAAAHK010000022">
    <property type="protein sequence ID" value="GAA0961420.1"/>
    <property type="molecule type" value="Genomic_DNA"/>
</dbReference>
<dbReference type="RefSeq" id="WP_343982752.1">
    <property type="nucleotide sequence ID" value="NZ_BAAAHK010000022.1"/>
</dbReference>
<gene>
    <name evidence="2" type="ORF">GCM10009554_77840</name>
</gene>
<dbReference type="SUPFAM" id="SSF140931">
    <property type="entry name" value="Fic-like"/>
    <property type="match status" value="1"/>
</dbReference>
<dbReference type="Gene3D" id="1.10.3290.10">
    <property type="entry name" value="Fido-like domain"/>
    <property type="match status" value="1"/>
</dbReference>
<dbReference type="PANTHER" id="PTHR13504:SF38">
    <property type="entry name" value="FIDO DOMAIN-CONTAINING PROTEIN"/>
    <property type="match status" value="1"/>
</dbReference>
<protein>
    <submittedName>
        <fullName evidence="2">Fic family protein</fullName>
    </submittedName>
</protein>
<reference evidence="2 3" key="1">
    <citation type="journal article" date="2019" name="Int. J. Syst. Evol. Microbiol.">
        <title>The Global Catalogue of Microorganisms (GCM) 10K type strain sequencing project: providing services to taxonomists for standard genome sequencing and annotation.</title>
        <authorList>
            <consortium name="The Broad Institute Genomics Platform"/>
            <consortium name="The Broad Institute Genome Sequencing Center for Infectious Disease"/>
            <person name="Wu L."/>
            <person name="Ma J."/>
        </authorList>
    </citation>
    <scope>NUCLEOTIDE SEQUENCE [LARGE SCALE GENOMIC DNA]</scope>
    <source>
        <strain evidence="2 3">JCM 10977</strain>
    </source>
</reference>
<dbReference type="Proteomes" id="UP001500542">
    <property type="component" value="Unassembled WGS sequence"/>
</dbReference>
<keyword evidence="3" id="KW-1185">Reference proteome</keyword>
<proteinExistence type="predicted"/>
<dbReference type="PANTHER" id="PTHR13504">
    <property type="entry name" value="FIDO DOMAIN-CONTAINING PROTEIN DDB_G0283145"/>
    <property type="match status" value="1"/>
</dbReference>